<accession>A0A5M8P3B4</accession>
<reference evidence="1 2" key="1">
    <citation type="submission" date="2019-03" db="EMBL/GenBank/DDBJ databases">
        <title>Single cell metagenomics reveals metabolic interactions within the superorganism composed of flagellate Streblomastix strix and complex community of Bacteroidetes bacteria on its surface.</title>
        <authorList>
            <person name="Treitli S.C."/>
            <person name="Kolisko M."/>
            <person name="Husnik F."/>
            <person name="Keeling P."/>
            <person name="Hampl V."/>
        </authorList>
    </citation>
    <scope>NUCLEOTIDE SEQUENCE [LARGE SCALE GENOMIC DNA]</scope>
    <source>
        <strain evidence="1">St1</strain>
    </source>
</reference>
<dbReference type="Proteomes" id="UP000324575">
    <property type="component" value="Unassembled WGS sequence"/>
</dbReference>
<proteinExistence type="predicted"/>
<evidence type="ECO:0000313" key="1">
    <source>
        <dbReference type="EMBL" id="KAA6302832.1"/>
    </source>
</evidence>
<dbReference type="EMBL" id="SNRX01000005">
    <property type="protein sequence ID" value="KAA6302832.1"/>
    <property type="molecule type" value="Genomic_DNA"/>
</dbReference>
<sequence length="137" mass="16157">MKNLFNKNIRCTDPATLQFCLPVSGDKFWYCEPNGFHDSLLPDSSTQERQIYERFIEYPYELLKAAERDAKVKPFLQNKLLWLSGTIDVRDFSDEEKRELAVDYGMTLDGMAAEEERNQLICEFYFESTPMDFRNDI</sequence>
<gene>
    <name evidence="1" type="ORF">EZS26_001002</name>
</gene>
<protein>
    <submittedName>
        <fullName evidence="1">Uncharacterized protein</fullName>
    </submittedName>
</protein>
<evidence type="ECO:0000313" key="2">
    <source>
        <dbReference type="Proteomes" id="UP000324575"/>
    </source>
</evidence>
<dbReference type="AlphaFoldDB" id="A0A5M8P3B4"/>
<comment type="caution">
    <text evidence="1">The sequence shown here is derived from an EMBL/GenBank/DDBJ whole genome shotgun (WGS) entry which is preliminary data.</text>
</comment>
<organism evidence="1 2">
    <name type="scientific">Candidatus Ordinivivax streblomastigis</name>
    <dbReference type="NCBI Taxonomy" id="2540710"/>
    <lineage>
        <taxon>Bacteria</taxon>
        <taxon>Pseudomonadati</taxon>
        <taxon>Bacteroidota</taxon>
        <taxon>Bacteroidia</taxon>
        <taxon>Bacteroidales</taxon>
        <taxon>Candidatus Ordinivivax</taxon>
    </lineage>
</organism>
<name>A0A5M8P3B4_9BACT</name>